<dbReference type="Pfam" id="PF24674">
    <property type="entry name" value="MACPF_SNTX"/>
    <property type="match status" value="1"/>
</dbReference>
<name>A0A436ZTL5_ARTFL</name>
<evidence type="ECO:0000313" key="5">
    <source>
        <dbReference type="Proteomes" id="UP000283090"/>
    </source>
</evidence>
<dbReference type="InterPro" id="IPR058519">
    <property type="entry name" value="DUF8206"/>
</dbReference>
<dbReference type="STRING" id="97331.A0A436ZTL5"/>
<protein>
    <recommendedName>
        <fullName evidence="6">G domain-containing protein</fullName>
    </recommendedName>
</protein>
<sequence length="1182" mass="134014">MTVTLVRPALGQTAALGDLYDARSDMFISLSLFKDPPPTAAIKETDNHSSDIKVNKSETYRQKLKNLSLSAELSASFLAGMVTVEGSGSYLNDTRESNRVMETSLYYNITTVHEKVNFSASELSKYLALDNLRTNLATHVVAEIGWGAQSIVTARYTLSENEEKSKIEGRFKLEFEKMKGIKIGGEAGATIGNTSNITEDKFQVTVHGDVLADDGNLPTDFAGACQFISNVPKYIKSANNGKGKALTYKLLPIDWLGNIYNMEIAANGIVKQLDAECLEKFIDLFDDVGNVQRVLNDYHAYISNRRSYVPDDHSDEVTAARQRVRIADANLKSGYAKILKEVRAGEADSQKLWELYNTFTKGDSAVKDLVVVTKKYPLLKFIDEVVALGARYIGYNGLLVENEIAKMQHEDTYVFYFNRSVQQDSASWTGNLNLVHTLLQDTEAQKLVFVVDCDAKKVELEKSKLVQYRGQNIVVEDVLEQQTLLRKSCLVRYNPQTLDRTMPQKPIDRRAIRIPCPGINCDSSMLCDWICFQCQAPIEYGPSDDYIYCNCGRGRDIDYSFWCSHPKHGSSFTPYNKERLSPLLRALEPFPELNILILGETGVGKSTFINAFLNYILFDGLSEALKADPINYLVPCSFATQYVDTSDPRWPLVQKEIKIGSSKDEHDGSGGQSATQKTTVYSFRLDDINVRLIDTPGIGDTRGVEQDRKNMADILSTLANYSKLHGILILLKPNNSRLTVVFKFCINELLTHLHRNAEANMVFGFTNTRGSNYQPGDTFMPLNNLLKEHKDTKLGLFRATVYCFDSESFRYLAAHKRGVDMGSRDDYSRSWAKSVEESQRLMRHFRSLTPHQVKGTLSLNESRRVISRLTKPMAEIAQVIKASVAVNEDRTRDLSEKELDRGALEQKLLVEKIVLTASPLDMPRTVCGNTNCIEVADVHENDRGVKKTIYKTFCHNPCYLQNVRPDTVNDPELRSCSAFGGTGSNCRKCGHLWYEHLHIMYELRETLVEMKDPRIEQALKESLNDIDLKRMAIEQKDKTIAEFKDEHKQIQEAAVHFSIFLERNSITPYNDSMLEYLDLLIKEEKAKVAVGGRQDRLSRLEEDRKRYQELIQLFTSNIKQVDGYTVLDEKGVDKKIEDLFNLPHYGQMLKEAVDVVDTTHTNTYREQSYSVIPKKKKKRSWW</sequence>
<keyword evidence="5" id="KW-1185">Reference proteome</keyword>
<dbReference type="PANTHER" id="PTHR32046:SF11">
    <property type="entry name" value="IMMUNE-ASSOCIATED NUCLEOTIDE-BINDING PROTEIN 10-LIKE"/>
    <property type="match status" value="1"/>
</dbReference>
<gene>
    <name evidence="4" type="ORF">DFL_006532</name>
</gene>
<proteinExistence type="predicted"/>
<organism evidence="4 5">
    <name type="scientific">Arthrobotrys flagrans</name>
    <name type="common">Nematode-trapping fungus</name>
    <name type="synonym">Trichothecium flagrans</name>
    <dbReference type="NCBI Taxonomy" id="97331"/>
    <lineage>
        <taxon>Eukaryota</taxon>
        <taxon>Fungi</taxon>
        <taxon>Dikarya</taxon>
        <taxon>Ascomycota</taxon>
        <taxon>Pezizomycotina</taxon>
        <taxon>Orbiliomycetes</taxon>
        <taxon>Orbiliales</taxon>
        <taxon>Orbiliaceae</taxon>
        <taxon>Arthrobotrys</taxon>
    </lineage>
</organism>
<reference evidence="4 5" key="1">
    <citation type="submission" date="2019-01" db="EMBL/GenBank/DDBJ databases">
        <title>Intercellular communication is required for trap formation in the nematode-trapping fungus Duddingtonia flagrans.</title>
        <authorList>
            <person name="Youssar L."/>
            <person name="Wernet V."/>
            <person name="Hensel N."/>
            <person name="Hildebrandt H.-G."/>
            <person name="Fischer R."/>
        </authorList>
    </citation>
    <scope>NUCLEOTIDE SEQUENCE [LARGE SCALE GENOMIC DNA]</scope>
    <source>
        <strain evidence="4 5">CBS H-5679</strain>
    </source>
</reference>
<comment type="caution">
    <text evidence="4">The sequence shown here is derived from an EMBL/GenBank/DDBJ whole genome shotgun (WGS) entry which is preliminary data.</text>
</comment>
<dbReference type="EMBL" id="SAEB01000009">
    <property type="protein sequence ID" value="RVD82096.1"/>
    <property type="molecule type" value="Genomic_DNA"/>
</dbReference>
<feature type="domain" description="SNTX MACPF/CDC-like" evidence="1">
    <location>
        <begin position="6"/>
        <end position="259"/>
    </location>
</feature>
<evidence type="ECO:0000259" key="3">
    <source>
        <dbReference type="Pfam" id="PF26633"/>
    </source>
</evidence>
<dbReference type="VEuPathDB" id="FungiDB:DFL_006532"/>
<evidence type="ECO:0000259" key="1">
    <source>
        <dbReference type="Pfam" id="PF24674"/>
    </source>
</evidence>
<accession>A0A436ZTL5</accession>
<dbReference type="Pfam" id="PF26633">
    <property type="entry name" value="DUF8206"/>
    <property type="match status" value="1"/>
</dbReference>
<evidence type="ECO:0000313" key="4">
    <source>
        <dbReference type="EMBL" id="RVD82096.1"/>
    </source>
</evidence>
<evidence type="ECO:0008006" key="6">
    <source>
        <dbReference type="Google" id="ProtNLM"/>
    </source>
</evidence>
<feature type="domain" description="DUF7656" evidence="2">
    <location>
        <begin position="385"/>
        <end position="482"/>
    </location>
</feature>
<dbReference type="SUPFAM" id="SSF52540">
    <property type="entry name" value="P-loop containing nucleoside triphosphate hydrolases"/>
    <property type="match status" value="1"/>
</dbReference>
<dbReference type="Pfam" id="PF24676">
    <property type="entry name" value="DUF7656"/>
    <property type="match status" value="1"/>
</dbReference>
<dbReference type="OrthoDB" id="8954335at2759"/>
<dbReference type="RefSeq" id="XP_067487640.1">
    <property type="nucleotide sequence ID" value="XM_067635977.1"/>
</dbReference>
<dbReference type="InterPro" id="IPR025662">
    <property type="entry name" value="Sigma_54_int_dom_ATP-bd_1"/>
</dbReference>
<dbReference type="InterPro" id="IPR056072">
    <property type="entry name" value="SNTX_MACPF/CDC-like_dom"/>
</dbReference>
<dbReference type="Proteomes" id="UP000283090">
    <property type="component" value="Unassembled WGS sequence"/>
</dbReference>
<feature type="domain" description="DUF8206" evidence="3">
    <location>
        <begin position="920"/>
        <end position="1002"/>
    </location>
</feature>
<evidence type="ECO:0000259" key="2">
    <source>
        <dbReference type="Pfam" id="PF24676"/>
    </source>
</evidence>
<dbReference type="PROSITE" id="PS00675">
    <property type="entry name" value="SIGMA54_INTERACT_1"/>
    <property type="match status" value="1"/>
</dbReference>
<dbReference type="Gene3D" id="3.40.50.300">
    <property type="entry name" value="P-loop containing nucleotide triphosphate hydrolases"/>
    <property type="match status" value="1"/>
</dbReference>
<dbReference type="InterPro" id="IPR056073">
    <property type="entry name" value="DUF7656"/>
</dbReference>
<dbReference type="PANTHER" id="PTHR32046">
    <property type="entry name" value="G DOMAIN-CONTAINING PROTEIN"/>
    <property type="match status" value="1"/>
</dbReference>
<dbReference type="AlphaFoldDB" id="A0A436ZTL5"/>
<dbReference type="InterPro" id="IPR027417">
    <property type="entry name" value="P-loop_NTPase"/>
</dbReference>
<dbReference type="GeneID" id="93588843"/>